<dbReference type="KEGG" id="gbi:PG2T_10095"/>
<keyword evidence="4 6" id="KW-0503">Monooxygenase</keyword>
<keyword evidence="3" id="KW-0560">Oxidoreductase</keyword>
<name>A0A1B1YUG9_9GAMM</name>
<keyword evidence="2" id="KW-0288">FMN</keyword>
<dbReference type="FunCoup" id="A0A1B1YUG9">
    <property type="interactions" value="64"/>
</dbReference>
<evidence type="ECO:0000256" key="3">
    <source>
        <dbReference type="ARBA" id="ARBA00023002"/>
    </source>
</evidence>
<dbReference type="Gene3D" id="3.20.20.30">
    <property type="entry name" value="Luciferase-like domain"/>
    <property type="match status" value="1"/>
</dbReference>
<evidence type="ECO:0000256" key="4">
    <source>
        <dbReference type="ARBA" id="ARBA00023033"/>
    </source>
</evidence>
<dbReference type="SUPFAM" id="SSF51679">
    <property type="entry name" value="Bacterial luciferase-like"/>
    <property type="match status" value="1"/>
</dbReference>
<dbReference type="CDD" id="cd01094">
    <property type="entry name" value="Alkanesulfonate_monoxygenase"/>
    <property type="match status" value="1"/>
</dbReference>
<dbReference type="STRING" id="1810504.PG2T_10095"/>
<dbReference type="InterPro" id="IPR036661">
    <property type="entry name" value="Luciferase-like_sf"/>
</dbReference>
<evidence type="ECO:0000256" key="2">
    <source>
        <dbReference type="ARBA" id="ARBA00022643"/>
    </source>
</evidence>
<dbReference type="OrthoDB" id="9814695at2"/>
<protein>
    <submittedName>
        <fullName evidence="6">Monooxygenase</fullName>
    </submittedName>
</protein>
<organism evidence="6 7">
    <name type="scientific">Immundisolibacter cernigliae</name>
    <dbReference type="NCBI Taxonomy" id="1810504"/>
    <lineage>
        <taxon>Bacteria</taxon>
        <taxon>Pseudomonadati</taxon>
        <taxon>Pseudomonadota</taxon>
        <taxon>Gammaproteobacteria</taxon>
        <taxon>Immundisolibacterales</taxon>
        <taxon>Immundisolibacteraceae</taxon>
        <taxon>Immundisolibacter</taxon>
    </lineage>
</organism>
<evidence type="ECO:0000313" key="6">
    <source>
        <dbReference type="EMBL" id="ANX04494.1"/>
    </source>
</evidence>
<evidence type="ECO:0000256" key="1">
    <source>
        <dbReference type="ARBA" id="ARBA00022630"/>
    </source>
</evidence>
<dbReference type="EMBL" id="CP014671">
    <property type="protein sequence ID" value="ANX04494.1"/>
    <property type="molecule type" value="Genomic_DNA"/>
</dbReference>
<dbReference type="InParanoid" id="A0A1B1YUG9"/>
<accession>A0A1B1YUG9</accession>
<dbReference type="PANTHER" id="PTHR42847">
    <property type="entry name" value="ALKANESULFONATE MONOOXYGENASE"/>
    <property type="match status" value="1"/>
</dbReference>
<evidence type="ECO:0000313" key="7">
    <source>
        <dbReference type="Proteomes" id="UP000092952"/>
    </source>
</evidence>
<proteinExistence type="predicted"/>
<keyword evidence="7" id="KW-1185">Reference proteome</keyword>
<dbReference type="InterPro" id="IPR050172">
    <property type="entry name" value="SsuD_RutA_monooxygenase"/>
</dbReference>
<dbReference type="RefSeq" id="WP_068804804.1">
    <property type="nucleotide sequence ID" value="NZ_CP014671.1"/>
</dbReference>
<feature type="domain" description="Luciferase-like" evidence="5">
    <location>
        <begin position="32"/>
        <end position="338"/>
    </location>
</feature>
<keyword evidence="1" id="KW-0285">Flavoprotein</keyword>
<evidence type="ECO:0000259" key="5">
    <source>
        <dbReference type="Pfam" id="PF00296"/>
    </source>
</evidence>
<reference evidence="7" key="1">
    <citation type="submission" date="2016-03" db="EMBL/GenBank/DDBJ databases">
        <title>Complete genome sequence of Solimmundus cernigliae, representing a novel lineage of polycyclic aromatic hydrocarbon degraders within the Gammaproteobacteria.</title>
        <authorList>
            <person name="Singleton D.R."/>
            <person name="Dickey A.N."/>
            <person name="Scholl E.H."/>
            <person name="Wright F.A."/>
            <person name="Aitken M.D."/>
        </authorList>
    </citation>
    <scope>NUCLEOTIDE SEQUENCE [LARGE SCALE GENOMIC DNA]</scope>
    <source>
        <strain evidence="7">TR3.2</strain>
    </source>
</reference>
<dbReference type="PANTHER" id="PTHR42847:SF4">
    <property type="entry name" value="ALKANESULFONATE MONOOXYGENASE-RELATED"/>
    <property type="match status" value="1"/>
</dbReference>
<dbReference type="GO" id="GO:0046306">
    <property type="term" value="P:alkanesulfonate catabolic process"/>
    <property type="evidence" value="ECO:0007669"/>
    <property type="project" value="TreeGrafter"/>
</dbReference>
<gene>
    <name evidence="6" type="ORF">PG2T_10095</name>
</gene>
<dbReference type="AlphaFoldDB" id="A0A1B1YUG9"/>
<sequence>MAIPSGRADHPLFDPKQRIKLGIFGSNVSNGCTISTAESSFRPTWQQNLDLALQAEALDFDLLVPVGRWKGFGGETDFNGDCLEVYTWAAALAARTERIHIFATSHVPTVHPILAAKQAATIDRISNGRFGINVVCGWYTPEMEMFGVQQLPHDDRYARATEWIQVCKRLWQEQDFDFAGEYYTIKGGYMLPKPVQQPYPLLINAGVSPAGIDYAAREMDVNFCIVSTLDQGRELIGQIRGKAAGYGRDIGIMSSAAVVCRSSEAEARAVWDHIVARGDYAALDNLLTTFGVQSGSMTPEAARELTERFIVGWGGYPLVGTPLQVAQEIGRLADIGVDILLLSWLDYAPELNYFGEQVMPLLKDMGLRV</sequence>
<dbReference type="Proteomes" id="UP000092952">
    <property type="component" value="Chromosome"/>
</dbReference>
<dbReference type="Pfam" id="PF00296">
    <property type="entry name" value="Bac_luciferase"/>
    <property type="match status" value="1"/>
</dbReference>
<dbReference type="GO" id="GO:0008726">
    <property type="term" value="F:alkanesulfonate monooxygenase activity"/>
    <property type="evidence" value="ECO:0007669"/>
    <property type="project" value="TreeGrafter"/>
</dbReference>
<dbReference type="InterPro" id="IPR011251">
    <property type="entry name" value="Luciferase-like_dom"/>
</dbReference>